<evidence type="ECO:0000256" key="2">
    <source>
        <dbReference type="ARBA" id="ARBA00022748"/>
    </source>
</evidence>
<dbReference type="InterPro" id="IPR017937">
    <property type="entry name" value="Thioredoxin_CS"/>
</dbReference>
<reference evidence="8" key="1">
    <citation type="submission" date="2017-02" db="EMBL/GenBank/DDBJ databases">
        <authorList>
            <person name="Varghese N."/>
            <person name="Submissions S."/>
        </authorList>
    </citation>
    <scope>NUCLEOTIDE SEQUENCE [LARGE SCALE GENOMIC DNA]</scope>
    <source>
        <strain evidence="8">DSM 24091</strain>
    </source>
</reference>
<organism evidence="7 8">
    <name type="scientific">Sphingobacterium nematocida</name>
    <dbReference type="NCBI Taxonomy" id="1513896"/>
    <lineage>
        <taxon>Bacteria</taxon>
        <taxon>Pseudomonadati</taxon>
        <taxon>Bacteroidota</taxon>
        <taxon>Sphingobacteriia</taxon>
        <taxon>Sphingobacteriales</taxon>
        <taxon>Sphingobacteriaceae</taxon>
        <taxon>Sphingobacterium</taxon>
    </lineage>
</organism>
<keyword evidence="3" id="KW-1015">Disulfide bond</keyword>
<dbReference type="InterPro" id="IPR050553">
    <property type="entry name" value="Thioredoxin_ResA/DsbE_sf"/>
</dbReference>
<dbReference type="Gene3D" id="3.40.30.10">
    <property type="entry name" value="Glutaredoxin"/>
    <property type="match status" value="1"/>
</dbReference>
<evidence type="ECO:0000256" key="4">
    <source>
        <dbReference type="ARBA" id="ARBA00023284"/>
    </source>
</evidence>
<evidence type="ECO:0000256" key="1">
    <source>
        <dbReference type="ARBA" id="ARBA00004196"/>
    </source>
</evidence>
<dbReference type="Pfam" id="PF14289">
    <property type="entry name" value="DUF4369"/>
    <property type="match status" value="1"/>
</dbReference>
<proteinExistence type="predicted"/>
<dbReference type="GO" id="GO:0030313">
    <property type="term" value="C:cell envelope"/>
    <property type="evidence" value="ECO:0007669"/>
    <property type="project" value="UniProtKB-SubCell"/>
</dbReference>
<dbReference type="PANTHER" id="PTHR42852:SF6">
    <property type="entry name" value="THIOL:DISULFIDE INTERCHANGE PROTEIN DSBE"/>
    <property type="match status" value="1"/>
</dbReference>
<dbReference type="PANTHER" id="PTHR42852">
    <property type="entry name" value="THIOL:DISULFIDE INTERCHANGE PROTEIN DSBE"/>
    <property type="match status" value="1"/>
</dbReference>
<dbReference type="AlphaFoldDB" id="A0A1T5DX14"/>
<dbReference type="InterPro" id="IPR025380">
    <property type="entry name" value="DUF4369"/>
</dbReference>
<evidence type="ECO:0000256" key="5">
    <source>
        <dbReference type="SAM" id="SignalP"/>
    </source>
</evidence>
<comment type="subcellular location">
    <subcellularLocation>
        <location evidence="1">Cell envelope</location>
    </subcellularLocation>
</comment>
<keyword evidence="2" id="KW-0201">Cytochrome c-type biogenesis</keyword>
<dbReference type="CDD" id="cd02966">
    <property type="entry name" value="TlpA_like_family"/>
    <property type="match status" value="1"/>
</dbReference>
<accession>A0A1T5DX14</accession>
<dbReference type="GO" id="GO:0016209">
    <property type="term" value="F:antioxidant activity"/>
    <property type="evidence" value="ECO:0007669"/>
    <property type="project" value="InterPro"/>
</dbReference>
<dbReference type="GO" id="GO:0016491">
    <property type="term" value="F:oxidoreductase activity"/>
    <property type="evidence" value="ECO:0007669"/>
    <property type="project" value="InterPro"/>
</dbReference>
<dbReference type="PROSITE" id="PS51352">
    <property type="entry name" value="THIOREDOXIN_2"/>
    <property type="match status" value="1"/>
</dbReference>
<keyword evidence="4" id="KW-0676">Redox-active center</keyword>
<feature type="domain" description="Thioredoxin" evidence="6">
    <location>
        <begin position="230"/>
        <end position="371"/>
    </location>
</feature>
<dbReference type="SUPFAM" id="SSF52833">
    <property type="entry name" value="Thioredoxin-like"/>
    <property type="match status" value="1"/>
</dbReference>
<feature type="chain" id="PRO_5012391500" evidence="5">
    <location>
        <begin position="19"/>
        <end position="371"/>
    </location>
</feature>
<dbReference type="RefSeq" id="WP_079643128.1">
    <property type="nucleotide sequence ID" value="NZ_FUZF01000009.1"/>
</dbReference>
<feature type="signal peptide" evidence="5">
    <location>
        <begin position="1"/>
        <end position="18"/>
    </location>
</feature>
<sequence>MKTNLLIPALLCVLTVNAQQNSFNIQGKVGNSILPKKVYMQYASGGATRVDSTFLINGSFTFKGKVENPVPARIYFDYSQKGFSDMENRKDVKIVYLEPVTIRLETIDSLKKSKVIGSELNDDFNKYMFMSDSLRSVEMDLRRVGAKDATVRTNFRTHMAKLEANSIIAFKKYVRDNPTSFFSIDALTYLINNGVNPAEVETLFDGISADLKASTAGTQMKRTLHFDKLTAVGNPVMDFTQNDVNDKPVSTKDFRGKYLLIDFWASWCGPCRGENPALVKAYAAYKEKGFEILGVSLDDANKRDAWLKAIADDGLPWTQVSDLKGWKNEASVMYGIRSIPSNFLIDPDGKIIARNLRGAQVDAKLKEIFHN</sequence>
<dbReference type="Proteomes" id="UP000190150">
    <property type="component" value="Unassembled WGS sequence"/>
</dbReference>
<gene>
    <name evidence="7" type="ORF">SAMN05660841_02193</name>
</gene>
<protein>
    <submittedName>
        <fullName evidence="7">Peroxiredoxin</fullName>
    </submittedName>
</protein>
<dbReference type="InterPro" id="IPR000866">
    <property type="entry name" value="AhpC/TSA"/>
</dbReference>
<dbReference type="GO" id="GO:0017004">
    <property type="term" value="P:cytochrome complex assembly"/>
    <property type="evidence" value="ECO:0007669"/>
    <property type="project" value="UniProtKB-KW"/>
</dbReference>
<dbReference type="OrthoDB" id="750178at2"/>
<evidence type="ECO:0000313" key="8">
    <source>
        <dbReference type="Proteomes" id="UP000190150"/>
    </source>
</evidence>
<name>A0A1T5DX14_9SPHI</name>
<evidence type="ECO:0000256" key="3">
    <source>
        <dbReference type="ARBA" id="ARBA00023157"/>
    </source>
</evidence>
<dbReference type="EMBL" id="FUZF01000009">
    <property type="protein sequence ID" value="SKB76129.1"/>
    <property type="molecule type" value="Genomic_DNA"/>
</dbReference>
<dbReference type="InterPro" id="IPR013766">
    <property type="entry name" value="Thioredoxin_domain"/>
</dbReference>
<dbReference type="PROSITE" id="PS00194">
    <property type="entry name" value="THIOREDOXIN_1"/>
    <property type="match status" value="1"/>
</dbReference>
<evidence type="ECO:0000259" key="6">
    <source>
        <dbReference type="PROSITE" id="PS51352"/>
    </source>
</evidence>
<keyword evidence="5" id="KW-0732">Signal</keyword>
<dbReference type="STRING" id="1513896.SAMN05660841_02193"/>
<dbReference type="Pfam" id="PF00578">
    <property type="entry name" value="AhpC-TSA"/>
    <property type="match status" value="1"/>
</dbReference>
<dbReference type="InterPro" id="IPR036249">
    <property type="entry name" value="Thioredoxin-like_sf"/>
</dbReference>
<keyword evidence="8" id="KW-1185">Reference proteome</keyword>
<evidence type="ECO:0000313" key="7">
    <source>
        <dbReference type="EMBL" id="SKB76129.1"/>
    </source>
</evidence>